<dbReference type="OrthoDB" id="9812842at2"/>
<feature type="domain" description="ApeI dehydratase-like" evidence="1">
    <location>
        <begin position="2"/>
        <end position="78"/>
    </location>
</feature>
<sequence length="90" mass="9905">MCVPPEHPCLPGHFPGHPLVPGVLLLEHVAKALRDWRAQRLARVLEAKFLAPLHPGEHAEVELGDAAGRIRFEIRREDIVLARGLIEGAA</sequence>
<dbReference type="GO" id="GO:0016829">
    <property type="term" value="F:lyase activity"/>
    <property type="evidence" value="ECO:0007669"/>
    <property type="project" value="UniProtKB-KW"/>
</dbReference>
<dbReference type="Pfam" id="PF22818">
    <property type="entry name" value="ApeI-like"/>
    <property type="match status" value="1"/>
</dbReference>
<comment type="caution">
    <text evidence="2">The sequence shown here is derived from an EMBL/GenBank/DDBJ whole genome shotgun (WGS) entry which is preliminary data.</text>
</comment>
<evidence type="ECO:0000313" key="2">
    <source>
        <dbReference type="EMBL" id="RDS84374.1"/>
    </source>
</evidence>
<proteinExistence type="predicted"/>
<reference evidence="2 3" key="1">
    <citation type="submission" date="2018-07" db="EMBL/GenBank/DDBJ databases">
        <title>Dyella monticola sp. nov. and Dyella psychrodurans sp. nov. isolated from monsoon evergreen broad-leaved forest soil of Dinghu Mountain, China.</title>
        <authorList>
            <person name="Gao Z."/>
            <person name="Qiu L."/>
        </authorList>
    </citation>
    <scope>NUCLEOTIDE SEQUENCE [LARGE SCALE GENOMIC DNA]</scope>
    <source>
        <strain evidence="2 3">4MSK11</strain>
    </source>
</reference>
<organism evidence="2 3">
    <name type="scientific">Dyella psychrodurans</name>
    <dbReference type="NCBI Taxonomy" id="1927960"/>
    <lineage>
        <taxon>Bacteria</taxon>
        <taxon>Pseudomonadati</taxon>
        <taxon>Pseudomonadota</taxon>
        <taxon>Gammaproteobacteria</taxon>
        <taxon>Lysobacterales</taxon>
        <taxon>Rhodanobacteraceae</taxon>
        <taxon>Dyella</taxon>
    </lineage>
</organism>
<dbReference type="AlphaFoldDB" id="A0A370X7G0"/>
<dbReference type="EMBL" id="QRBF01000003">
    <property type="protein sequence ID" value="RDS84374.1"/>
    <property type="molecule type" value="Genomic_DNA"/>
</dbReference>
<evidence type="ECO:0000259" key="1">
    <source>
        <dbReference type="Pfam" id="PF22818"/>
    </source>
</evidence>
<protein>
    <submittedName>
        <fullName evidence="2">Hydroxymyristoyl-ACP dehydratase</fullName>
    </submittedName>
</protein>
<accession>A0A370X7G0</accession>
<dbReference type="InterPro" id="IPR029069">
    <property type="entry name" value="HotDog_dom_sf"/>
</dbReference>
<name>A0A370X7G0_9GAMM</name>
<evidence type="ECO:0000313" key="3">
    <source>
        <dbReference type="Proteomes" id="UP000255334"/>
    </source>
</evidence>
<keyword evidence="3" id="KW-1185">Reference proteome</keyword>
<dbReference type="SUPFAM" id="SSF54637">
    <property type="entry name" value="Thioesterase/thiol ester dehydrase-isomerase"/>
    <property type="match status" value="1"/>
</dbReference>
<dbReference type="Gene3D" id="3.10.129.10">
    <property type="entry name" value="Hotdog Thioesterase"/>
    <property type="match status" value="1"/>
</dbReference>
<gene>
    <name evidence="2" type="ORF">DWU99_09950</name>
</gene>
<dbReference type="Proteomes" id="UP000255334">
    <property type="component" value="Unassembled WGS sequence"/>
</dbReference>
<dbReference type="InterPro" id="IPR054545">
    <property type="entry name" value="ApeI-like"/>
</dbReference>